<dbReference type="Proteomes" id="UP000245820">
    <property type="component" value="Chromosome"/>
</dbReference>
<dbReference type="SUPFAM" id="SSF54534">
    <property type="entry name" value="FKBP-like"/>
    <property type="match status" value="1"/>
</dbReference>
<organism evidence="10 11">
    <name type="scientific">Massilia oculi</name>
    <dbReference type="NCBI Taxonomy" id="945844"/>
    <lineage>
        <taxon>Bacteria</taxon>
        <taxon>Pseudomonadati</taxon>
        <taxon>Pseudomonadota</taxon>
        <taxon>Betaproteobacteria</taxon>
        <taxon>Burkholderiales</taxon>
        <taxon>Oxalobacteraceae</taxon>
        <taxon>Telluria group</taxon>
        <taxon>Massilia</taxon>
    </lineage>
</organism>
<dbReference type="PROSITE" id="PS50198">
    <property type="entry name" value="PPIC_PPIASE_2"/>
    <property type="match status" value="1"/>
</dbReference>
<dbReference type="GO" id="GO:0003755">
    <property type="term" value="F:peptidyl-prolyl cis-trans isomerase activity"/>
    <property type="evidence" value="ECO:0007669"/>
    <property type="project" value="UniProtKB-KW"/>
</dbReference>
<dbReference type="InterPro" id="IPR000297">
    <property type="entry name" value="PPIase_PpiC"/>
</dbReference>
<keyword evidence="8" id="KW-0732">Signal</keyword>
<gene>
    <name evidence="10" type="ORF">DIR46_22735</name>
</gene>
<dbReference type="InterPro" id="IPR050245">
    <property type="entry name" value="PrsA_foldase"/>
</dbReference>
<dbReference type="Gene3D" id="3.10.50.40">
    <property type="match status" value="1"/>
</dbReference>
<evidence type="ECO:0000256" key="1">
    <source>
        <dbReference type="ARBA" id="ARBA00000971"/>
    </source>
</evidence>
<proteinExistence type="inferred from homology"/>
<feature type="signal peptide" evidence="8">
    <location>
        <begin position="1"/>
        <end position="29"/>
    </location>
</feature>
<feature type="domain" description="PpiC" evidence="9">
    <location>
        <begin position="195"/>
        <end position="286"/>
    </location>
</feature>
<dbReference type="EC" id="5.2.1.8" evidence="3"/>
<evidence type="ECO:0000313" key="10">
    <source>
        <dbReference type="EMBL" id="AWL06967.1"/>
    </source>
</evidence>
<comment type="similarity">
    <text evidence="2">Belongs to the PpiC/parvulin rotamase family.</text>
</comment>
<feature type="chain" id="PRO_5015460042" description="peptidylprolyl isomerase" evidence="8">
    <location>
        <begin position="30"/>
        <end position="399"/>
    </location>
</feature>
<feature type="region of interest" description="Disordered" evidence="7">
    <location>
        <begin position="80"/>
        <end position="109"/>
    </location>
</feature>
<evidence type="ECO:0000256" key="6">
    <source>
        <dbReference type="PROSITE-ProRule" id="PRU00278"/>
    </source>
</evidence>
<dbReference type="Pfam" id="PF00639">
    <property type="entry name" value="Rotamase"/>
    <property type="match status" value="1"/>
</dbReference>
<name>A0A2S2DNS1_9BURK</name>
<reference evidence="10 11" key="1">
    <citation type="submission" date="2018-05" db="EMBL/GenBank/DDBJ databases">
        <title>Complete genome sequence of Massilia oculi sp. nov. CCUG 43427T (=DSM 26321T), the type strain of M. oculi, and comparison with genome sequences of other Massilia strains.</title>
        <authorList>
            <person name="Zhu B."/>
        </authorList>
    </citation>
    <scope>NUCLEOTIDE SEQUENCE [LARGE SCALE GENOMIC DNA]</scope>
    <source>
        <strain evidence="10 11">CCUG 43427</strain>
    </source>
</reference>
<evidence type="ECO:0000256" key="3">
    <source>
        <dbReference type="ARBA" id="ARBA00013194"/>
    </source>
</evidence>
<dbReference type="EMBL" id="CP029343">
    <property type="protein sequence ID" value="AWL06967.1"/>
    <property type="molecule type" value="Genomic_DNA"/>
</dbReference>
<accession>A0A2S2DNS1</accession>
<dbReference type="PROSITE" id="PS01096">
    <property type="entry name" value="PPIC_PPIASE_1"/>
    <property type="match status" value="1"/>
</dbReference>
<dbReference type="KEGG" id="mtim:DIR46_22735"/>
<evidence type="ECO:0000259" key="9">
    <source>
        <dbReference type="PROSITE" id="PS50198"/>
    </source>
</evidence>
<protein>
    <recommendedName>
        <fullName evidence="3">peptidylprolyl isomerase</fullName>
        <ecNumber evidence="3">5.2.1.8</ecNumber>
    </recommendedName>
</protein>
<keyword evidence="5 6" id="KW-0413">Isomerase</keyword>
<comment type="catalytic activity">
    <reaction evidence="1">
        <text>[protein]-peptidylproline (omega=180) = [protein]-peptidylproline (omega=0)</text>
        <dbReference type="Rhea" id="RHEA:16237"/>
        <dbReference type="Rhea" id="RHEA-COMP:10747"/>
        <dbReference type="Rhea" id="RHEA-COMP:10748"/>
        <dbReference type="ChEBI" id="CHEBI:83833"/>
        <dbReference type="ChEBI" id="CHEBI:83834"/>
        <dbReference type="EC" id="5.2.1.8"/>
    </reaction>
</comment>
<evidence type="ECO:0000313" key="11">
    <source>
        <dbReference type="Proteomes" id="UP000245820"/>
    </source>
</evidence>
<evidence type="ECO:0000256" key="5">
    <source>
        <dbReference type="ARBA" id="ARBA00023235"/>
    </source>
</evidence>
<dbReference type="OrthoDB" id="14196at2"/>
<keyword evidence="4 6" id="KW-0697">Rotamase</keyword>
<keyword evidence="11" id="KW-1185">Reference proteome</keyword>
<evidence type="ECO:0000256" key="8">
    <source>
        <dbReference type="SAM" id="SignalP"/>
    </source>
</evidence>
<evidence type="ECO:0000256" key="4">
    <source>
        <dbReference type="ARBA" id="ARBA00023110"/>
    </source>
</evidence>
<dbReference type="PANTHER" id="PTHR47245">
    <property type="entry name" value="PEPTIDYLPROLYL ISOMERASE"/>
    <property type="match status" value="1"/>
</dbReference>
<dbReference type="AlphaFoldDB" id="A0A2S2DNS1"/>
<dbReference type="InterPro" id="IPR023058">
    <property type="entry name" value="PPIase_PpiC_CS"/>
</dbReference>
<evidence type="ECO:0000256" key="7">
    <source>
        <dbReference type="SAM" id="MobiDB-lite"/>
    </source>
</evidence>
<dbReference type="PANTHER" id="PTHR47245:SF2">
    <property type="entry name" value="PEPTIDYL-PROLYL CIS-TRANS ISOMERASE HP_0175-RELATED"/>
    <property type="match status" value="1"/>
</dbReference>
<dbReference type="InterPro" id="IPR046357">
    <property type="entry name" value="PPIase_dom_sf"/>
</dbReference>
<evidence type="ECO:0000256" key="2">
    <source>
        <dbReference type="ARBA" id="ARBA00007656"/>
    </source>
</evidence>
<sequence length="399" mass="42264">MPETRPTAATRRLMLALALSAMVTSSAYAGNAGAPIVIIMPAVQPGDACIPSGVGSGNETSTSKGVAVIATRIHGAHATRCPDPQFPNLASTDKLPSDEERKRPSSHCVARQTKVGDELMIPDYGQATVLALDGVADTCRNGVMVKVISSVAHRAAMGIDPTTPITVATQVAVREPSNQEIQSEYDRLVAATQPVQEYLVRHILLRTRGEALAALARIKAGQRFGEVAGAVSTDRGSKEKGGDLGWAVPSFFIDEFSKGMVALAPSGLSSEPVQTKFGWHIIEVLETKVGRDSFPPLSAMRTHIASRLMHLQRVTNAAAAVPVKAVCRNMVPPTLPAGYSATGAKAVVVARVRIENGRVVDVPGLSGPAELHQSVTDALNRYECDRLDRPVTAVQSFEL</sequence>